<keyword evidence="3" id="KW-0004">4Fe-4S</keyword>
<keyword evidence="5" id="KW-0479">Metal-binding</keyword>
<comment type="cofactor">
    <cofactor evidence="1">
        <name>[4Fe-4S] cluster</name>
        <dbReference type="ChEBI" id="CHEBI:49883"/>
    </cofactor>
</comment>
<evidence type="ECO:0000313" key="14">
    <source>
        <dbReference type="EMBL" id="PWN65943.1"/>
    </source>
</evidence>
<name>A0A316X0E8_9FLAO</name>
<dbReference type="InterPro" id="IPR000385">
    <property type="entry name" value="MoaA_NifB_PqqE_Fe-S-bd_CS"/>
</dbReference>
<evidence type="ECO:0000256" key="4">
    <source>
        <dbReference type="ARBA" id="ARBA00022691"/>
    </source>
</evidence>
<keyword evidence="6" id="KW-0547">Nucleotide-binding</keyword>
<evidence type="ECO:0000256" key="10">
    <source>
        <dbReference type="ARBA" id="ARBA00023150"/>
    </source>
</evidence>
<dbReference type="Gene3D" id="3.20.20.70">
    <property type="entry name" value="Aldolase class I"/>
    <property type="match status" value="1"/>
</dbReference>
<dbReference type="GO" id="GO:0061798">
    <property type="term" value="F:GTP 3',8'-cyclase activity"/>
    <property type="evidence" value="ECO:0007669"/>
    <property type="project" value="UniProtKB-EC"/>
</dbReference>
<sequence>MLTDQFGRTINYLRLAVVDRCNLRCTYCMPENGLTWIKQEELMTDEEMLRLCSVFAELGVNKVRLTGGEPFVRKNCIDLIGKISHLDGITDLSLTTNGLLTGQYIPQLKKFEVKSVNLSLDTLDEERFFRITRRKSFDKVMKTLDSLLEHDIKVKINTVVMENQNIEDIIPLVLLTKQLPIDVRFIEEMPFNGNNADISLKWNYPKIYQHIKDHFPEIEKTEDPKSSTSYNYKIPGFTGDVGIIAAYTRSFCGDCNRIRITPSGVLRTCLYEGTGINLKDEMRSGKTNEELKNIIVNTIQNKPKDGWEAQKFNLTESQIHQSMATIGG</sequence>
<keyword evidence="7" id="KW-0408">Iron</keyword>
<keyword evidence="15" id="KW-1185">Reference proteome</keyword>
<evidence type="ECO:0000259" key="13">
    <source>
        <dbReference type="PROSITE" id="PS51918"/>
    </source>
</evidence>
<comment type="caution">
    <text evidence="14">The sequence shown here is derived from an EMBL/GenBank/DDBJ whole genome shotgun (WGS) entry which is preliminary data.</text>
</comment>
<keyword evidence="8" id="KW-0411">Iron-sulfur</keyword>
<dbReference type="GO" id="GO:0046872">
    <property type="term" value="F:metal ion binding"/>
    <property type="evidence" value="ECO:0007669"/>
    <property type="project" value="UniProtKB-KW"/>
</dbReference>
<dbReference type="GO" id="GO:0005525">
    <property type="term" value="F:GTP binding"/>
    <property type="evidence" value="ECO:0007669"/>
    <property type="project" value="UniProtKB-KW"/>
</dbReference>
<evidence type="ECO:0000256" key="5">
    <source>
        <dbReference type="ARBA" id="ARBA00022723"/>
    </source>
</evidence>
<gene>
    <name evidence="14" type="primary">moaA</name>
    <name evidence="14" type="ORF">C1638_006045</name>
</gene>
<dbReference type="RefSeq" id="WP_109619220.1">
    <property type="nucleotide sequence ID" value="NZ_PPEI02000002.1"/>
</dbReference>
<keyword evidence="11" id="KW-0456">Lyase</keyword>
<organism evidence="14 15">
    <name type="scientific">Chryseobacterium oncorhynchi</name>
    <dbReference type="NCBI Taxonomy" id="741074"/>
    <lineage>
        <taxon>Bacteria</taxon>
        <taxon>Pseudomonadati</taxon>
        <taxon>Bacteroidota</taxon>
        <taxon>Flavobacteriia</taxon>
        <taxon>Flavobacteriales</taxon>
        <taxon>Weeksellaceae</taxon>
        <taxon>Chryseobacterium group</taxon>
        <taxon>Chryseobacterium</taxon>
    </lineage>
</organism>
<dbReference type="SFLD" id="SFLDS00029">
    <property type="entry name" value="Radical_SAM"/>
    <property type="match status" value="1"/>
</dbReference>
<accession>A0A316X0E8</accession>
<dbReference type="InterPro" id="IPR006638">
    <property type="entry name" value="Elp3/MiaA/NifB-like_rSAM"/>
</dbReference>
<dbReference type="UniPathway" id="UPA00344"/>
<evidence type="ECO:0000256" key="6">
    <source>
        <dbReference type="ARBA" id="ARBA00022741"/>
    </source>
</evidence>
<evidence type="ECO:0000256" key="1">
    <source>
        <dbReference type="ARBA" id="ARBA00001966"/>
    </source>
</evidence>
<evidence type="ECO:0000256" key="11">
    <source>
        <dbReference type="ARBA" id="ARBA00023239"/>
    </source>
</evidence>
<dbReference type="SUPFAM" id="SSF102114">
    <property type="entry name" value="Radical SAM enzymes"/>
    <property type="match status" value="1"/>
</dbReference>
<dbReference type="PANTHER" id="PTHR22960:SF0">
    <property type="entry name" value="MOLYBDENUM COFACTOR BIOSYNTHESIS PROTEIN 1"/>
    <property type="match status" value="1"/>
</dbReference>
<comment type="catalytic activity">
    <reaction evidence="12">
        <text>GTP + AH2 + S-adenosyl-L-methionine = (8S)-3',8-cyclo-7,8-dihydroguanosine 5'-triphosphate + 5'-deoxyadenosine + L-methionine + A + H(+)</text>
        <dbReference type="Rhea" id="RHEA:49576"/>
        <dbReference type="ChEBI" id="CHEBI:13193"/>
        <dbReference type="ChEBI" id="CHEBI:15378"/>
        <dbReference type="ChEBI" id="CHEBI:17319"/>
        <dbReference type="ChEBI" id="CHEBI:17499"/>
        <dbReference type="ChEBI" id="CHEBI:37565"/>
        <dbReference type="ChEBI" id="CHEBI:57844"/>
        <dbReference type="ChEBI" id="CHEBI:59789"/>
        <dbReference type="ChEBI" id="CHEBI:131766"/>
        <dbReference type="EC" id="4.1.99.22"/>
    </reaction>
</comment>
<dbReference type="SMART" id="SM00729">
    <property type="entry name" value="Elp3"/>
    <property type="match status" value="1"/>
</dbReference>
<dbReference type="InterPro" id="IPR058240">
    <property type="entry name" value="rSAM_sf"/>
</dbReference>
<keyword evidence="9" id="KW-0342">GTP-binding</keyword>
<evidence type="ECO:0000256" key="8">
    <source>
        <dbReference type="ARBA" id="ARBA00023014"/>
    </source>
</evidence>
<dbReference type="InterPro" id="IPR050105">
    <property type="entry name" value="MoCo_biosynth_MoaA/MoaC"/>
</dbReference>
<reference evidence="14" key="1">
    <citation type="submission" date="2018-04" db="EMBL/GenBank/DDBJ databases">
        <title>Draft Genome Sequences of Chryseobacterium lactis NCTC11390T isolated from milk, Chryseobacterium oncorhynchi 701B-08T from rainbow trout, and Chryseobacterium viscerum 687B-08T from diseased fish.</title>
        <authorList>
            <person name="Jeong J.-J."/>
            <person name="Lee Y.J."/>
            <person name="Pathiraja D."/>
            <person name="Park B."/>
            <person name="Choi I.-G."/>
            <person name="Kim K.D."/>
        </authorList>
    </citation>
    <scope>NUCLEOTIDE SEQUENCE [LARGE SCALE GENOMIC DNA]</scope>
    <source>
        <strain evidence="14">701B-08</strain>
    </source>
</reference>
<dbReference type="EMBL" id="PPEI02000002">
    <property type="protein sequence ID" value="PWN65943.1"/>
    <property type="molecule type" value="Genomic_DNA"/>
</dbReference>
<evidence type="ECO:0000256" key="12">
    <source>
        <dbReference type="ARBA" id="ARBA00048697"/>
    </source>
</evidence>
<dbReference type="EC" id="4.1.99.22" evidence="2"/>
<dbReference type="Pfam" id="PF06463">
    <property type="entry name" value="Mob_synth_C"/>
    <property type="match status" value="1"/>
</dbReference>
<evidence type="ECO:0000313" key="15">
    <source>
        <dbReference type="Proteomes" id="UP000236182"/>
    </source>
</evidence>
<evidence type="ECO:0000256" key="9">
    <source>
        <dbReference type="ARBA" id="ARBA00023134"/>
    </source>
</evidence>
<dbReference type="SFLD" id="SFLDG01386">
    <property type="entry name" value="main_SPASM_domain-containing"/>
    <property type="match status" value="1"/>
</dbReference>
<dbReference type="InterPro" id="IPR040064">
    <property type="entry name" value="MoaA-like"/>
</dbReference>
<protein>
    <recommendedName>
        <fullName evidence="2">GTP 3',8-cyclase</fullName>
        <ecNumber evidence="2">4.1.99.22</ecNumber>
    </recommendedName>
</protein>
<dbReference type="SFLD" id="SFLDG01067">
    <property type="entry name" value="SPASM/twitch_domain_containing"/>
    <property type="match status" value="1"/>
</dbReference>
<dbReference type="GO" id="GO:0051539">
    <property type="term" value="F:4 iron, 4 sulfur cluster binding"/>
    <property type="evidence" value="ECO:0007669"/>
    <property type="project" value="UniProtKB-KW"/>
</dbReference>
<dbReference type="PANTHER" id="PTHR22960">
    <property type="entry name" value="MOLYBDOPTERIN COFACTOR SYNTHESIS PROTEIN A"/>
    <property type="match status" value="1"/>
</dbReference>
<keyword evidence="4" id="KW-0949">S-adenosyl-L-methionine</keyword>
<dbReference type="PROSITE" id="PS01305">
    <property type="entry name" value="MOAA_NIFB_PQQE"/>
    <property type="match status" value="1"/>
</dbReference>
<dbReference type="Proteomes" id="UP000236182">
    <property type="component" value="Unassembled WGS sequence"/>
</dbReference>
<dbReference type="NCBIfam" id="TIGR02666">
    <property type="entry name" value="moaA"/>
    <property type="match status" value="1"/>
</dbReference>
<dbReference type="InterPro" id="IPR013785">
    <property type="entry name" value="Aldolase_TIM"/>
</dbReference>
<dbReference type="OrthoDB" id="9763993at2"/>
<dbReference type="SFLD" id="SFLDG01383">
    <property type="entry name" value="cyclic_pyranopterin_phosphate"/>
    <property type="match status" value="1"/>
</dbReference>
<evidence type="ECO:0000256" key="2">
    <source>
        <dbReference type="ARBA" id="ARBA00012167"/>
    </source>
</evidence>
<dbReference type="GO" id="GO:0006777">
    <property type="term" value="P:Mo-molybdopterin cofactor biosynthetic process"/>
    <property type="evidence" value="ECO:0007669"/>
    <property type="project" value="UniProtKB-KW"/>
</dbReference>
<feature type="domain" description="Radical SAM core" evidence="13">
    <location>
        <begin position="5"/>
        <end position="231"/>
    </location>
</feature>
<dbReference type="CDD" id="cd21117">
    <property type="entry name" value="Twitch_MoaA"/>
    <property type="match status" value="1"/>
</dbReference>
<dbReference type="GO" id="GO:0061799">
    <property type="term" value="F:cyclic pyranopterin monophosphate synthase activity"/>
    <property type="evidence" value="ECO:0007669"/>
    <property type="project" value="TreeGrafter"/>
</dbReference>
<proteinExistence type="predicted"/>
<evidence type="ECO:0000256" key="7">
    <source>
        <dbReference type="ARBA" id="ARBA00023004"/>
    </source>
</evidence>
<dbReference type="InterPro" id="IPR007197">
    <property type="entry name" value="rSAM"/>
</dbReference>
<keyword evidence="10" id="KW-0501">Molybdenum cofactor biosynthesis</keyword>
<dbReference type="PROSITE" id="PS51918">
    <property type="entry name" value="RADICAL_SAM"/>
    <property type="match status" value="1"/>
</dbReference>
<dbReference type="Pfam" id="PF04055">
    <property type="entry name" value="Radical_SAM"/>
    <property type="match status" value="1"/>
</dbReference>
<dbReference type="AlphaFoldDB" id="A0A316X0E8"/>
<dbReference type="CDD" id="cd01335">
    <property type="entry name" value="Radical_SAM"/>
    <property type="match status" value="1"/>
</dbReference>
<evidence type="ECO:0000256" key="3">
    <source>
        <dbReference type="ARBA" id="ARBA00022485"/>
    </source>
</evidence>
<dbReference type="InterPro" id="IPR010505">
    <property type="entry name" value="MoaA_twitch"/>
</dbReference>
<dbReference type="InterPro" id="IPR013483">
    <property type="entry name" value="MoaA"/>
</dbReference>